<dbReference type="SMART" id="SM00479">
    <property type="entry name" value="EXOIII"/>
    <property type="match status" value="1"/>
</dbReference>
<dbReference type="InterPro" id="IPR036397">
    <property type="entry name" value="RNaseH_sf"/>
</dbReference>
<dbReference type="Pfam" id="PF20700">
    <property type="entry name" value="Mutator"/>
    <property type="match status" value="1"/>
</dbReference>
<protein>
    <recommendedName>
        <fullName evidence="1">Exonuclease domain-containing protein</fullName>
    </recommendedName>
</protein>
<dbReference type="Pfam" id="PF25244">
    <property type="entry name" value="PML_C"/>
    <property type="match status" value="1"/>
</dbReference>
<dbReference type="Proteomes" id="UP001168990">
    <property type="component" value="Unassembled WGS sequence"/>
</dbReference>
<reference evidence="2" key="1">
    <citation type="journal article" date="2023" name="bioRxiv">
        <title>Scaffold-level genome assemblies of two parasitoid biocontrol wasps reveal the parthenogenesis mechanism and an associated novel virus.</title>
        <authorList>
            <person name="Inwood S."/>
            <person name="Skelly J."/>
            <person name="Guhlin J."/>
            <person name="Harrop T."/>
            <person name="Goldson S."/>
            <person name="Dearden P."/>
        </authorList>
    </citation>
    <scope>NUCLEOTIDE SEQUENCE</scope>
    <source>
        <strain evidence="2">Irish</strain>
        <tissue evidence="2">Whole body</tissue>
    </source>
</reference>
<evidence type="ECO:0000259" key="1">
    <source>
        <dbReference type="SMART" id="SM00479"/>
    </source>
</evidence>
<dbReference type="Gene3D" id="3.30.420.10">
    <property type="entry name" value="Ribonuclease H-like superfamily/Ribonuclease H"/>
    <property type="match status" value="1"/>
</dbReference>
<gene>
    <name evidence="2" type="ORF">PV328_010340</name>
</gene>
<keyword evidence="3" id="KW-1185">Reference proteome</keyword>
<feature type="domain" description="Exonuclease" evidence="1">
    <location>
        <begin position="388"/>
        <end position="564"/>
    </location>
</feature>
<dbReference type="SUPFAM" id="SSF53098">
    <property type="entry name" value="Ribonuclease H-like"/>
    <property type="match status" value="1"/>
</dbReference>
<dbReference type="InterPro" id="IPR049012">
    <property type="entry name" value="Mutator_transp_dom"/>
</dbReference>
<dbReference type="InterPro" id="IPR013520">
    <property type="entry name" value="Ribonucl_H"/>
</dbReference>
<sequence length="663" mass="74652">MGIVYDTGETITQVPSIIHGGSYKNGGTCRKLISHRRQVHHQDLCLLPSKSSLHICGRLTKDDLSAVATTTLVNLAVCHLFEPDHLTKDFLFPNSLLDESQIRNLSPKCTVRIAGSFDMGWPTKGSGRSYDSLSGTAGIIGAKAMEPKAAALLVGETLFFLNVMCNSGYLLGIMILLYKNIKCSKVLNASAIKYLDSSFKYCVMKNKGNELEMARAIENIPQHCFNNHKNCGEWCRYLKDPNSYQHSTIGEGFTDPRLYEILTNIFSTLAKKANGFSAGVSSNPNESFNCTVASKAPKSKMYGTSASYSFRVDFAVNKKNDGEKFIVELAKKSHCSPGKNTKKYCDLADSSSSRRYEKSITPKFKRRRLFLRQKKSELRHKNESSEGTTYQSNTGDLCRDCDILQIAVKYEKYEFSTFVHPSRKISENSSQVHGLRFVNGNLELHGKAVIAVSLQEAILCLYRFIFMFKRKCIFAAHNCIFDYPRLMRGIIETFMDKYYETIVVGFADTLPHIRVATRSKQCGDNKLQNLAKRLEIRGFQAHDALGDVSILERVLVKLNISQQQLIKSSLNWNDAKEKVLFADKCNLLLKSYKILNKGTSVAIRKKMIISNISFNDIKDTYKESGQDGIARLLDVDENGRIRVTKTKSVITKLCDFLKTKYNI</sequence>
<reference evidence="2" key="2">
    <citation type="submission" date="2023-03" db="EMBL/GenBank/DDBJ databases">
        <authorList>
            <person name="Inwood S.N."/>
            <person name="Skelly J.G."/>
            <person name="Guhlin J."/>
            <person name="Harrop T.W.R."/>
            <person name="Goldson S.G."/>
            <person name="Dearden P.K."/>
        </authorList>
    </citation>
    <scope>NUCLEOTIDE SEQUENCE</scope>
    <source>
        <strain evidence="2">Irish</strain>
        <tissue evidence="2">Whole body</tissue>
    </source>
</reference>
<organism evidence="2 3">
    <name type="scientific">Microctonus aethiopoides</name>
    <dbReference type="NCBI Taxonomy" id="144406"/>
    <lineage>
        <taxon>Eukaryota</taxon>
        <taxon>Metazoa</taxon>
        <taxon>Ecdysozoa</taxon>
        <taxon>Arthropoda</taxon>
        <taxon>Hexapoda</taxon>
        <taxon>Insecta</taxon>
        <taxon>Pterygota</taxon>
        <taxon>Neoptera</taxon>
        <taxon>Endopterygota</taxon>
        <taxon>Hymenoptera</taxon>
        <taxon>Apocrita</taxon>
        <taxon>Ichneumonoidea</taxon>
        <taxon>Braconidae</taxon>
        <taxon>Euphorinae</taxon>
        <taxon>Microctonus</taxon>
    </lineage>
</organism>
<proteinExistence type="predicted"/>
<dbReference type="EMBL" id="JAQQBS010000004">
    <property type="protein sequence ID" value="KAK0169695.1"/>
    <property type="molecule type" value="Genomic_DNA"/>
</dbReference>
<comment type="caution">
    <text evidence="2">The sequence shown here is derived from an EMBL/GenBank/DDBJ whole genome shotgun (WGS) entry which is preliminary data.</text>
</comment>
<name>A0AA39FHI3_9HYME</name>
<dbReference type="InterPro" id="IPR012337">
    <property type="entry name" value="RNaseH-like_sf"/>
</dbReference>
<dbReference type="CDD" id="cd06127">
    <property type="entry name" value="DEDDh"/>
    <property type="match status" value="1"/>
</dbReference>
<evidence type="ECO:0000313" key="3">
    <source>
        <dbReference type="Proteomes" id="UP001168990"/>
    </source>
</evidence>
<dbReference type="GO" id="GO:0003676">
    <property type="term" value="F:nucleic acid binding"/>
    <property type="evidence" value="ECO:0007669"/>
    <property type="project" value="InterPro"/>
</dbReference>
<dbReference type="AlphaFoldDB" id="A0AA39FHI3"/>
<dbReference type="InterPro" id="IPR057617">
    <property type="entry name" value="PML_C"/>
</dbReference>
<dbReference type="Pfam" id="PF00929">
    <property type="entry name" value="RNase_T"/>
    <property type="match status" value="1"/>
</dbReference>
<evidence type="ECO:0000313" key="2">
    <source>
        <dbReference type="EMBL" id="KAK0169695.1"/>
    </source>
</evidence>
<accession>A0AA39FHI3</accession>